<proteinExistence type="inferred from homology"/>
<dbReference type="Proteomes" id="UP001156905">
    <property type="component" value="Unassembled WGS sequence"/>
</dbReference>
<dbReference type="EMBL" id="BSOW01000003">
    <property type="protein sequence ID" value="GLR84266.1"/>
    <property type="molecule type" value="Genomic_DNA"/>
</dbReference>
<name>A0ABQ6ARQ9_9BRAD</name>
<dbReference type="RefSeq" id="WP_284261741.1">
    <property type="nucleotide sequence ID" value="NZ_BSOW01000003.1"/>
</dbReference>
<dbReference type="InterPro" id="IPR012338">
    <property type="entry name" value="Beta-lactam/transpept-like"/>
</dbReference>
<evidence type="ECO:0000313" key="5">
    <source>
        <dbReference type="Proteomes" id="UP001156905"/>
    </source>
</evidence>
<dbReference type="InterPro" id="IPR001466">
    <property type="entry name" value="Beta-lactam-related"/>
</dbReference>
<comment type="caution">
    <text evidence="4">The sequence shown here is derived from an EMBL/GenBank/DDBJ whole genome shotgun (WGS) entry which is preliminary data.</text>
</comment>
<feature type="chain" id="PRO_5045874440" evidence="2">
    <location>
        <begin position="34"/>
        <end position="389"/>
    </location>
</feature>
<dbReference type="PANTHER" id="PTHR22935">
    <property type="entry name" value="PENICILLIN-BINDING PROTEIN"/>
    <property type="match status" value="1"/>
</dbReference>
<feature type="domain" description="Beta-lactamase-related" evidence="3">
    <location>
        <begin position="53"/>
        <end position="371"/>
    </location>
</feature>
<keyword evidence="2" id="KW-0732">Signal</keyword>
<feature type="signal peptide" evidence="2">
    <location>
        <begin position="1"/>
        <end position="33"/>
    </location>
</feature>
<dbReference type="InterPro" id="IPR051478">
    <property type="entry name" value="Beta-lactamase-like_AB/R"/>
</dbReference>
<sequence length="389" mass="41518">MMKMVLNLRKRTGIAGIATIIAAQIIFCHAAAAADKLLTEAVNFTGTLTYLASRVPGFILVAVRNGETAFAGFGSINDKGGKEPDADTMFRIGSVSKVFCGEVLASMVLDGRVGFSDRLQDRLGYNITLPERAGHPIRLIELVTQASGLPREVPRNEGPANDPFGTNTKDAQIANLKTDPLLFAPGTAALYSNYGFDLLGAALANAGGKPYADLLRERVLDPLGMKDTVFNPRPGDEARLMQGHDFDGSPMPAAHTPTSIECAGGLHTTANDMARWMKWHLDRFATTDRELRLLDHAAYLYRDGLASVVGLDDAGPMDAMGLGWVINMPAGNRPLILQKSGGLQGNFAYLAIAPTRGVAVFFLMNAFNVGGFNAAVAASNELIAQLAPR</sequence>
<evidence type="ECO:0000256" key="2">
    <source>
        <dbReference type="SAM" id="SignalP"/>
    </source>
</evidence>
<accession>A0ABQ6ARQ9</accession>
<comment type="similarity">
    <text evidence="1">Belongs to the beta-lactamase family.</text>
</comment>
<evidence type="ECO:0000313" key="4">
    <source>
        <dbReference type="EMBL" id="GLR84266.1"/>
    </source>
</evidence>
<keyword evidence="5" id="KW-1185">Reference proteome</keyword>
<dbReference type="PANTHER" id="PTHR22935:SF95">
    <property type="entry name" value="BETA-LACTAMASE-LIKE 1-RELATED"/>
    <property type="match status" value="1"/>
</dbReference>
<dbReference type="NCBIfam" id="NF007943">
    <property type="entry name" value="PRK10662.1"/>
    <property type="match status" value="1"/>
</dbReference>
<protein>
    <submittedName>
        <fullName evidence="4">Serine hydrolase</fullName>
    </submittedName>
</protein>
<evidence type="ECO:0000259" key="3">
    <source>
        <dbReference type="Pfam" id="PF00144"/>
    </source>
</evidence>
<organism evidence="4 5">
    <name type="scientific">Bradyrhizobium iriomotense</name>
    <dbReference type="NCBI Taxonomy" id="441950"/>
    <lineage>
        <taxon>Bacteria</taxon>
        <taxon>Pseudomonadati</taxon>
        <taxon>Pseudomonadota</taxon>
        <taxon>Alphaproteobacteria</taxon>
        <taxon>Hyphomicrobiales</taxon>
        <taxon>Nitrobacteraceae</taxon>
        <taxon>Bradyrhizobium</taxon>
    </lineage>
</organism>
<reference evidence="5" key="1">
    <citation type="journal article" date="2019" name="Int. J. Syst. Evol. Microbiol.">
        <title>The Global Catalogue of Microorganisms (GCM) 10K type strain sequencing project: providing services to taxonomists for standard genome sequencing and annotation.</title>
        <authorList>
            <consortium name="The Broad Institute Genomics Platform"/>
            <consortium name="The Broad Institute Genome Sequencing Center for Infectious Disease"/>
            <person name="Wu L."/>
            <person name="Ma J."/>
        </authorList>
    </citation>
    <scope>NUCLEOTIDE SEQUENCE [LARGE SCALE GENOMIC DNA]</scope>
    <source>
        <strain evidence="5">NBRC 102520</strain>
    </source>
</reference>
<dbReference type="GO" id="GO:0016787">
    <property type="term" value="F:hydrolase activity"/>
    <property type="evidence" value="ECO:0007669"/>
    <property type="project" value="UniProtKB-KW"/>
</dbReference>
<dbReference type="Gene3D" id="3.40.710.10">
    <property type="entry name" value="DD-peptidase/beta-lactamase superfamily"/>
    <property type="match status" value="1"/>
</dbReference>
<gene>
    <name evidence="4" type="ORF">GCM10007857_09760</name>
</gene>
<evidence type="ECO:0000256" key="1">
    <source>
        <dbReference type="ARBA" id="ARBA00038473"/>
    </source>
</evidence>
<dbReference type="Pfam" id="PF00144">
    <property type="entry name" value="Beta-lactamase"/>
    <property type="match status" value="1"/>
</dbReference>
<dbReference type="SUPFAM" id="SSF56601">
    <property type="entry name" value="beta-lactamase/transpeptidase-like"/>
    <property type="match status" value="1"/>
</dbReference>
<keyword evidence="4" id="KW-0378">Hydrolase</keyword>